<dbReference type="SMART" id="SM00530">
    <property type="entry name" value="HTH_XRE"/>
    <property type="match status" value="1"/>
</dbReference>
<evidence type="ECO:0000313" key="3">
    <source>
        <dbReference type="Proteomes" id="UP000055136"/>
    </source>
</evidence>
<dbReference type="EMBL" id="CP013099">
    <property type="protein sequence ID" value="ALP53645.1"/>
    <property type="molecule type" value="Genomic_DNA"/>
</dbReference>
<accession>A0A0S2TEX4</accession>
<organism evidence="2 3">
    <name type="scientific">Candidatus Tenderia electrophaga</name>
    <dbReference type="NCBI Taxonomy" id="1748243"/>
    <lineage>
        <taxon>Bacteria</taxon>
        <taxon>Pseudomonadati</taxon>
        <taxon>Pseudomonadota</taxon>
        <taxon>Gammaproteobacteria</taxon>
        <taxon>Candidatus Tenderiales</taxon>
        <taxon>Candidatus Tenderiaceae</taxon>
        <taxon>Candidatus Tenderia</taxon>
    </lineage>
</organism>
<dbReference type="Proteomes" id="UP000055136">
    <property type="component" value="Chromosome"/>
</dbReference>
<protein>
    <recommendedName>
        <fullName evidence="1">HTH cro/C1-type domain-containing protein</fullName>
    </recommendedName>
</protein>
<dbReference type="GO" id="GO:0003677">
    <property type="term" value="F:DNA binding"/>
    <property type="evidence" value="ECO:0007669"/>
    <property type="project" value="InterPro"/>
</dbReference>
<evidence type="ECO:0000259" key="1">
    <source>
        <dbReference type="PROSITE" id="PS50943"/>
    </source>
</evidence>
<dbReference type="InterPro" id="IPR001387">
    <property type="entry name" value="Cro/C1-type_HTH"/>
</dbReference>
<gene>
    <name evidence="2" type="ORF">Tel_11155</name>
</gene>
<proteinExistence type="predicted"/>
<dbReference type="AlphaFoldDB" id="A0A0S2TEX4"/>
<keyword evidence="3" id="KW-1185">Reference proteome</keyword>
<dbReference type="Pfam" id="PF13560">
    <property type="entry name" value="HTH_31"/>
    <property type="match status" value="1"/>
</dbReference>
<feature type="domain" description="HTH cro/C1-type" evidence="1">
    <location>
        <begin position="7"/>
        <end position="62"/>
    </location>
</feature>
<dbReference type="STRING" id="1748243.Tel_11155"/>
<dbReference type="Gene3D" id="1.10.260.40">
    <property type="entry name" value="lambda repressor-like DNA-binding domains"/>
    <property type="match status" value="1"/>
</dbReference>
<dbReference type="CDD" id="cd00093">
    <property type="entry name" value="HTH_XRE"/>
    <property type="match status" value="1"/>
</dbReference>
<name>A0A0S2TEX4_9GAMM</name>
<dbReference type="SUPFAM" id="SSF47413">
    <property type="entry name" value="lambda repressor-like DNA-binding domains"/>
    <property type="match status" value="1"/>
</dbReference>
<dbReference type="KEGG" id="tee:Tel_11155"/>
<dbReference type="InterPro" id="IPR010982">
    <property type="entry name" value="Lambda_DNA-bd_dom_sf"/>
</dbReference>
<reference evidence="2" key="1">
    <citation type="submission" date="2015-10" db="EMBL/GenBank/DDBJ databases">
        <title>Description of Candidatus Tenderia electrophaga gen. nov, sp. nov., an Uncultivated Electroautotroph from a Biocathode Enrichment.</title>
        <authorList>
            <person name="Eddie B.J."/>
            <person name="Malanoski A.P."/>
            <person name="Wang Z."/>
            <person name="Hall R.J."/>
            <person name="Oh S.D."/>
            <person name="Heiner C."/>
            <person name="Lin B."/>
            <person name="Strycharz-Glaven S.M."/>
        </authorList>
    </citation>
    <scope>NUCLEOTIDE SEQUENCE [LARGE SCALE GENOMIC DNA]</scope>
    <source>
        <strain evidence="2">NRL1</strain>
    </source>
</reference>
<evidence type="ECO:0000313" key="2">
    <source>
        <dbReference type="EMBL" id="ALP53645.1"/>
    </source>
</evidence>
<sequence length="127" mass="14831">MSFGYALSKFREARGLSLREFGKLCGIDHAYIHRLEKDEKTAPSDEVVESFVRTLKLTPRRARLLRQLVGKAVNEQLIDVFIEDEDRPLELLDPLAQMSFRGKRPETHDDWRKTADRLNAFLEEEKD</sequence>
<dbReference type="PROSITE" id="PS50943">
    <property type="entry name" value="HTH_CROC1"/>
    <property type="match status" value="1"/>
</dbReference>